<proteinExistence type="predicted"/>
<evidence type="ECO:0000256" key="1">
    <source>
        <dbReference type="SAM" id="Phobius"/>
    </source>
</evidence>
<reference evidence="2" key="1">
    <citation type="submission" date="2020-02" db="EMBL/GenBank/DDBJ databases">
        <authorList>
            <person name="Meier V. D."/>
        </authorList>
    </citation>
    <scope>NUCLEOTIDE SEQUENCE</scope>
    <source>
        <strain evidence="2">AVDCRST_MAG55</strain>
    </source>
</reference>
<organism evidence="2">
    <name type="scientific">uncultured Rubrobacteraceae bacterium</name>
    <dbReference type="NCBI Taxonomy" id="349277"/>
    <lineage>
        <taxon>Bacteria</taxon>
        <taxon>Bacillati</taxon>
        <taxon>Actinomycetota</taxon>
        <taxon>Rubrobacteria</taxon>
        <taxon>Rubrobacterales</taxon>
        <taxon>Rubrobacteraceae</taxon>
        <taxon>environmental samples</taxon>
    </lineage>
</organism>
<gene>
    <name evidence="2" type="ORF">AVDCRST_MAG55-2389</name>
</gene>
<keyword evidence="1" id="KW-1133">Transmembrane helix</keyword>
<evidence type="ECO:0000313" key="2">
    <source>
        <dbReference type="EMBL" id="CAA9427122.1"/>
    </source>
</evidence>
<keyword evidence="1" id="KW-0472">Membrane</keyword>
<accession>A0A6J4PXA2</accession>
<keyword evidence="1" id="KW-0812">Transmembrane</keyword>
<feature type="transmembrane region" description="Helical" evidence="1">
    <location>
        <begin position="110"/>
        <end position="132"/>
    </location>
</feature>
<name>A0A6J4PXA2_9ACTN</name>
<feature type="transmembrane region" description="Helical" evidence="1">
    <location>
        <begin position="38"/>
        <end position="59"/>
    </location>
</feature>
<dbReference type="EMBL" id="CADCUZ010000114">
    <property type="protein sequence ID" value="CAA9427122.1"/>
    <property type="molecule type" value="Genomic_DNA"/>
</dbReference>
<sequence>MKNTKKWPKPFGGPAKRLLDDDGGIEAPVRGPLFPRPVFVGLLAVFCVSLMLTADWFGLLLLNSEGVSERLGPLNTVRVMAVLMSGIAIPSALLMLHYKRLYSYVSEHNVFFAITFSISFVLGLPCALVGVFG</sequence>
<protein>
    <submittedName>
        <fullName evidence="2">Uncharacterized protein</fullName>
    </submittedName>
</protein>
<dbReference type="AlphaFoldDB" id="A0A6J4PXA2"/>
<feature type="transmembrane region" description="Helical" evidence="1">
    <location>
        <begin position="79"/>
        <end position="98"/>
    </location>
</feature>